<proteinExistence type="predicted"/>
<evidence type="ECO:0000313" key="2">
    <source>
        <dbReference type="Proteomes" id="UP000198211"/>
    </source>
</evidence>
<gene>
    <name evidence="1" type="ORF">PHMEG_00025641</name>
</gene>
<reference evidence="2" key="1">
    <citation type="submission" date="2017-03" db="EMBL/GenBank/DDBJ databases">
        <title>Phytopthora megakarya and P. palmivora, two closely related causual agents of cacao black pod achieved similar genome size and gene model numbers by different mechanisms.</title>
        <authorList>
            <person name="Ali S."/>
            <person name="Shao J."/>
            <person name="Larry D.J."/>
            <person name="Kronmiller B."/>
            <person name="Shen D."/>
            <person name="Strem M.D."/>
            <person name="Melnick R.L."/>
            <person name="Guiltinan M.J."/>
            <person name="Tyler B.M."/>
            <person name="Meinhardt L.W."/>
            <person name="Bailey B.A."/>
        </authorList>
    </citation>
    <scope>NUCLEOTIDE SEQUENCE [LARGE SCALE GENOMIC DNA]</scope>
    <source>
        <strain evidence="2">zdho120</strain>
    </source>
</reference>
<name>A0A225VAM5_9STRA</name>
<keyword evidence="1" id="KW-0378">Hydrolase</keyword>
<comment type="caution">
    <text evidence="1">The sequence shown here is derived from an EMBL/GenBank/DDBJ whole genome shotgun (WGS) entry which is preliminary data.</text>
</comment>
<dbReference type="AlphaFoldDB" id="A0A225VAM5"/>
<evidence type="ECO:0000313" key="1">
    <source>
        <dbReference type="EMBL" id="OWZ02746.1"/>
    </source>
</evidence>
<organism evidence="1 2">
    <name type="scientific">Phytophthora megakarya</name>
    <dbReference type="NCBI Taxonomy" id="4795"/>
    <lineage>
        <taxon>Eukaryota</taxon>
        <taxon>Sar</taxon>
        <taxon>Stramenopiles</taxon>
        <taxon>Oomycota</taxon>
        <taxon>Peronosporomycetes</taxon>
        <taxon>Peronosporales</taxon>
        <taxon>Peronosporaceae</taxon>
        <taxon>Phytophthora</taxon>
    </lineage>
</organism>
<keyword evidence="2" id="KW-1185">Reference proteome</keyword>
<keyword evidence="1" id="KW-0347">Helicase</keyword>
<dbReference type="GO" id="GO:0004386">
    <property type="term" value="F:helicase activity"/>
    <property type="evidence" value="ECO:0007669"/>
    <property type="project" value="UniProtKB-KW"/>
</dbReference>
<keyword evidence="1" id="KW-0547">Nucleotide-binding</keyword>
<dbReference type="Proteomes" id="UP000198211">
    <property type="component" value="Unassembled WGS sequence"/>
</dbReference>
<protein>
    <submittedName>
        <fullName evidence="1">Helitron helicase</fullName>
    </submittedName>
</protein>
<sequence length="89" mass="10239">MSSISMFRHKILIASFVRATVLYEYLWSVGDIVYPTFRDATFAIGHLEDNQEWLHGLTEATAEKMPYQLRQLCATVLVYSLPITRADKV</sequence>
<keyword evidence="1" id="KW-0067">ATP-binding</keyword>
<accession>A0A225VAM5</accession>
<dbReference type="EMBL" id="NBNE01005965">
    <property type="protein sequence ID" value="OWZ02746.1"/>
    <property type="molecule type" value="Genomic_DNA"/>
</dbReference>